<evidence type="ECO:0000313" key="5">
    <source>
        <dbReference type="Proteomes" id="UP000806378"/>
    </source>
</evidence>
<sequence length="966" mass="110078">MAESEVIIYSYNHETSHLAHVMRNMENDFEFAIGMVFSNELEAYHKYVAYAIGKGFGVRKGNMVKNRKGEITQRIFLCNCEGHSVNSSNQEKKYERFEVRCGCLAHIKFKVDNGVYEVMEYVSEHNHAFVPENQKHLIRCGRMISDTCKSVLVDMVKAGIGGTTAYKFLANEAEGSKNLGFILRDCQNFLQTEKDRIIGGGDCQNLLNHFHCMQMQNPMFYYAVQVDQDGRLTNLFWRDGLCKFDYDCFGDVLVFDSTYRTNKYNMICAHFVGVNHHWKNTLFGCALLLDETAESFIWLFNVFLESMENKAPKTIFTDQDQAMAKAITRVFPNTQHRLCTWHIGQNAIKNISHLYHKPGFRDKYFLALMYRCESEDEFESTWRQMEEEWGTKNNNWLQRLYGLRHKWSSAFGRDIFSCGISSSQRSESTNNVFQHFSKATSSIIQFVHYYEEQLKHMRETEIQDNYGSRGKPKLNAIYNSILKHAASVYTRIIFQKFDKEFVECLSVRISNTAFDGSVYLFTIKCMGSQREYLVKFKPIDLSISCECKLFESRGIPSSYILKRWTKGAKEGIMNDESSEMLPGPSKFNRFSMLMQESFELMSLGAEDVNTMRILRKNMKIAKAEISSYKSSMVVTDDASGDGDNETSLCGDISVLDPLKRKPKGTSYGRLKSSSEKKKKKSKKGTPPMQIENRELIVQATHNETHFPNYSHNSNQFQSSFYPSNVGGSTVNLNFNNQMQQPPYIMPLGVMNGFGQFPSQIQPSYIMPPGIMNGFSPFTSQMLEYHNRSHGTILSQESSNSFQHQSGAPSERMDNARSRFAALYISKQIFSFDGDIDAIVGHAYLFLKEHLQLSTMPPPSAVFHGTMIVALLANQFIACGKSRDVANELASQISIAVLDNLEENEHTFLLLKQLAQEADSSLCTCETHLTLAAGFPSEPLFEIDQGPVESVRSPRIGQPIPSAWLGY</sequence>
<organism evidence="4 5">
    <name type="scientific">Corymbia citriodora subsp. variegata</name>
    <dbReference type="NCBI Taxonomy" id="360336"/>
    <lineage>
        <taxon>Eukaryota</taxon>
        <taxon>Viridiplantae</taxon>
        <taxon>Streptophyta</taxon>
        <taxon>Embryophyta</taxon>
        <taxon>Tracheophyta</taxon>
        <taxon>Spermatophyta</taxon>
        <taxon>Magnoliopsida</taxon>
        <taxon>eudicotyledons</taxon>
        <taxon>Gunneridae</taxon>
        <taxon>Pentapetalae</taxon>
        <taxon>rosids</taxon>
        <taxon>malvids</taxon>
        <taxon>Myrtales</taxon>
        <taxon>Myrtaceae</taxon>
        <taxon>Myrtoideae</taxon>
        <taxon>Eucalypteae</taxon>
        <taxon>Corymbia</taxon>
    </lineage>
</organism>
<dbReference type="PANTHER" id="PTHR47718:SF17">
    <property type="entry name" value="PROTEIN FAR1-RELATED SEQUENCE 5-LIKE"/>
    <property type="match status" value="1"/>
</dbReference>
<evidence type="ECO:0000313" key="4">
    <source>
        <dbReference type="EMBL" id="KAF7849849.1"/>
    </source>
</evidence>
<feature type="region of interest" description="Disordered" evidence="1">
    <location>
        <begin position="636"/>
        <end position="689"/>
    </location>
</feature>
<evidence type="ECO:0000256" key="1">
    <source>
        <dbReference type="SAM" id="MobiDB-lite"/>
    </source>
</evidence>
<evidence type="ECO:0000259" key="2">
    <source>
        <dbReference type="Pfam" id="PF03101"/>
    </source>
</evidence>
<dbReference type="PANTHER" id="PTHR47718">
    <property type="entry name" value="OS01G0519700 PROTEIN"/>
    <property type="match status" value="1"/>
</dbReference>
<dbReference type="AlphaFoldDB" id="A0A8T0CUK6"/>
<accession>A0A8T0CUK6</accession>
<keyword evidence="5" id="KW-1185">Reference proteome</keyword>
<dbReference type="InterPro" id="IPR004330">
    <property type="entry name" value="FAR1_DNA_bnd_dom"/>
</dbReference>
<evidence type="ECO:0000259" key="3">
    <source>
        <dbReference type="Pfam" id="PF10551"/>
    </source>
</evidence>
<dbReference type="Proteomes" id="UP000806378">
    <property type="component" value="Unassembled WGS sequence"/>
</dbReference>
<dbReference type="Pfam" id="PF03101">
    <property type="entry name" value="FAR1"/>
    <property type="match status" value="1"/>
</dbReference>
<evidence type="ECO:0008006" key="6">
    <source>
        <dbReference type="Google" id="ProtNLM"/>
    </source>
</evidence>
<name>A0A8T0CUK6_CORYI</name>
<protein>
    <recommendedName>
        <fullName evidence="6">Protein FAR1-RELATED SEQUENCE</fullName>
    </recommendedName>
</protein>
<dbReference type="Gramene" id="rna-gnl|WGS:JABURB|Cocit.L0215.1">
    <property type="protein sequence ID" value="cds-KAF7849849.1"/>
    <property type="gene ID" value="gene-BT93_L0215"/>
</dbReference>
<gene>
    <name evidence="4" type="ORF">BT93_L0215</name>
</gene>
<feature type="domain" description="FAR1" evidence="2">
    <location>
        <begin position="47"/>
        <end position="130"/>
    </location>
</feature>
<reference evidence="4" key="1">
    <citation type="submission" date="2020-05" db="EMBL/GenBank/DDBJ databases">
        <title>WGS assembly of Corymbia citriodora subspecies variegata.</title>
        <authorList>
            <person name="Barry K."/>
            <person name="Hundley H."/>
            <person name="Shu S."/>
            <person name="Jenkins J."/>
            <person name="Grimwood J."/>
            <person name="Baten A."/>
        </authorList>
    </citation>
    <scope>NUCLEOTIDE SEQUENCE</scope>
    <source>
        <strain evidence="4">CV2-018</strain>
    </source>
</reference>
<dbReference type="EMBL" id="MU089691">
    <property type="protein sequence ID" value="KAF7849849.1"/>
    <property type="molecule type" value="Genomic_DNA"/>
</dbReference>
<feature type="domain" description="MULE transposase" evidence="3">
    <location>
        <begin position="252"/>
        <end position="346"/>
    </location>
</feature>
<dbReference type="Pfam" id="PF10551">
    <property type="entry name" value="MULE"/>
    <property type="match status" value="1"/>
</dbReference>
<dbReference type="InterPro" id="IPR018289">
    <property type="entry name" value="MULE_transposase_dom"/>
</dbReference>
<dbReference type="OrthoDB" id="2402896at2759"/>
<proteinExistence type="predicted"/>
<comment type="caution">
    <text evidence="4">The sequence shown here is derived from an EMBL/GenBank/DDBJ whole genome shotgun (WGS) entry which is preliminary data.</text>
</comment>